<feature type="transmembrane region" description="Helical" evidence="7">
    <location>
        <begin position="172"/>
        <end position="191"/>
    </location>
</feature>
<dbReference type="InterPro" id="IPR011527">
    <property type="entry name" value="ABC1_TM_dom"/>
</dbReference>
<dbReference type="Pfam" id="PF00005">
    <property type="entry name" value="ABC_tran"/>
    <property type="match status" value="1"/>
</dbReference>
<dbReference type="Gene3D" id="3.40.50.300">
    <property type="entry name" value="P-loop containing nucleotide triphosphate hydrolases"/>
    <property type="match status" value="1"/>
</dbReference>
<keyword evidence="2 7" id="KW-0812">Transmembrane</keyword>
<feature type="transmembrane region" description="Helical" evidence="7">
    <location>
        <begin position="294"/>
        <end position="320"/>
    </location>
</feature>
<evidence type="ECO:0000256" key="2">
    <source>
        <dbReference type="ARBA" id="ARBA00022692"/>
    </source>
</evidence>
<accession>A0ABV8L0Z2</accession>
<dbReference type="InterPro" id="IPR036640">
    <property type="entry name" value="ABC1_TM_sf"/>
</dbReference>
<evidence type="ECO:0000313" key="10">
    <source>
        <dbReference type="EMBL" id="MFC4124161.1"/>
    </source>
</evidence>
<protein>
    <submittedName>
        <fullName evidence="10">ABC transporter ATP-binding protein</fullName>
    </submittedName>
</protein>
<gene>
    <name evidence="10" type="ORF">ACFOW8_04380</name>
</gene>
<feature type="domain" description="ABC transporter" evidence="8">
    <location>
        <begin position="374"/>
        <end position="608"/>
    </location>
</feature>
<dbReference type="InterPro" id="IPR017871">
    <property type="entry name" value="ABC_transporter-like_CS"/>
</dbReference>
<dbReference type="Pfam" id="PF00664">
    <property type="entry name" value="ABC_membrane"/>
    <property type="match status" value="1"/>
</dbReference>
<sequence>MSTDTEIRAAPEQAADWRGIAKEDDAVTGTGNLVLAGRSRRLLLDLVRPYRKQAVLTFALILLDNAAKVSLPLFIAYGLDHGIGQGRQGNWTPLIATVAGFVGVTALSGITTYLFLRCAGSLSQRVLFDLRVRAFAHTQRLSVSFHETYTSGKIVTRLTSDIETLQELLEGALNQAFSAILSVVSIAVLLVWLDPMLATIVLVGFVPLVLVTRWAQRRQRAGYRRTRGAIARVVVQFVESMSGMRAVQAFRREERNREVLGAEDSEYQRATTTAIRGMGDYAGLSNFIGKVTTVIVLLVGAWQVIEGNLAIGVLAAYLLYLDQFYGPLDELAQVFNSYQSAAAAMEKISGVLEEEPEVAEPAQPVALDRASGAVRMDKVWFGYHAGAAVLPEFDLDIPAGQVVALVGATGAGKSTLAKLLTRFYDPSGGRITLDGVDLRELADAELRRHIVMVTQEAYLFSGTIADNIRLGRPDASDTEVAAAAMAVGLDVFVRSLPDGYATDVRTRGGRLSAGQRQLVAFARVFLADPAVIVLDEATSSLDIPGERLVQHALETLLRGRTAVIIAHRLSTVAIADRVLVLDAGRVVEDGAPAELINGQGRFAGLHAAWRDSLV</sequence>
<evidence type="ECO:0000256" key="7">
    <source>
        <dbReference type="SAM" id="Phobius"/>
    </source>
</evidence>
<evidence type="ECO:0000256" key="3">
    <source>
        <dbReference type="ARBA" id="ARBA00022741"/>
    </source>
</evidence>
<dbReference type="GO" id="GO:0005524">
    <property type="term" value="F:ATP binding"/>
    <property type="evidence" value="ECO:0007669"/>
    <property type="project" value="UniProtKB-KW"/>
</dbReference>
<dbReference type="Proteomes" id="UP001595767">
    <property type="component" value="Unassembled WGS sequence"/>
</dbReference>
<keyword evidence="5 7" id="KW-1133">Transmembrane helix</keyword>
<dbReference type="InterPro" id="IPR003593">
    <property type="entry name" value="AAA+_ATPase"/>
</dbReference>
<dbReference type="EMBL" id="JBHSBA010000003">
    <property type="protein sequence ID" value="MFC4124161.1"/>
    <property type="molecule type" value="Genomic_DNA"/>
</dbReference>
<proteinExistence type="predicted"/>
<feature type="transmembrane region" description="Helical" evidence="7">
    <location>
        <begin position="91"/>
        <end position="116"/>
    </location>
</feature>
<dbReference type="PROSITE" id="PS50893">
    <property type="entry name" value="ABC_TRANSPORTER_2"/>
    <property type="match status" value="1"/>
</dbReference>
<organism evidence="10 11">
    <name type="scientific">Nocardia rhizosphaerae</name>
    <dbReference type="NCBI Taxonomy" id="1691571"/>
    <lineage>
        <taxon>Bacteria</taxon>
        <taxon>Bacillati</taxon>
        <taxon>Actinomycetota</taxon>
        <taxon>Actinomycetes</taxon>
        <taxon>Mycobacteriales</taxon>
        <taxon>Nocardiaceae</taxon>
        <taxon>Nocardia</taxon>
    </lineage>
</organism>
<dbReference type="InterPro" id="IPR003439">
    <property type="entry name" value="ABC_transporter-like_ATP-bd"/>
</dbReference>
<evidence type="ECO:0000256" key="1">
    <source>
        <dbReference type="ARBA" id="ARBA00004651"/>
    </source>
</evidence>
<keyword evidence="3" id="KW-0547">Nucleotide-binding</keyword>
<dbReference type="CDD" id="cd18546">
    <property type="entry name" value="ABC_6TM_Rv0194_D2_like"/>
    <property type="match status" value="1"/>
</dbReference>
<feature type="transmembrane region" description="Helical" evidence="7">
    <location>
        <begin position="197"/>
        <end position="215"/>
    </location>
</feature>
<evidence type="ECO:0000256" key="5">
    <source>
        <dbReference type="ARBA" id="ARBA00022989"/>
    </source>
</evidence>
<dbReference type="InterPro" id="IPR039421">
    <property type="entry name" value="Type_1_exporter"/>
</dbReference>
<dbReference type="Gene3D" id="1.20.1560.10">
    <property type="entry name" value="ABC transporter type 1, transmembrane domain"/>
    <property type="match status" value="1"/>
</dbReference>
<feature type="domain" description="ABC transmembrane type-1" evidence="9">
    <location>
        <begin position="55"/>
        <end position="340"/>
    </location>
</feature>
<feature type="transmembrane region" description="Helical" evidence="7">
    <location>
        <begin position="54"/>
        <end position="79"/>
    </location>
</feature>
<dbReference type="PROSITE" id="PS00211">
    <property type="entry name" value="ABC_TRANSPORTER_1"/>
    <property type="match status" value="1"/>
</dbReference>
<name>A0ABV8L0Z2_9NOCA</name>
<keyword evidence="6 7" id="KW-0472">Membrane</keyword>
<comment type="caution">
    <text evidence="10">The sequence shown here is derived from an EMBL/GenBank/DDBJ whole genome shotgun (WGS) entry which is preliminary data.</text>
</comment>
<evidence type="ECO:0000259" key="9">
    <source>
        <dbReference type="PROSITE" id="PS50929"/>
    </source>
</evidence>
<keyword evidence="4 10" id="KW-0067">ATP-binding</keyword>
<evidence type="ECO:0000313" key="11">
    <source>
        <dbReference type="Proteomes" id="UP001595767"/>
    </source>
</evidence>
<evidence type="ECO:0000256" key="4">
    <source>
        <dbReference type="ARBA" id="ARBA00022840"/>
    </source>
</evidence>
<comment type="subcellular location">
    <subcellularLocation>
        <location evidence="1">Cell membrane</location>
        <topology evidence="1">Multi-pass membrane protein</topology>
    </subcellularLocation>
</comment>
<dbReference type="SUPFAM" id="SSF52540">
    <property type="entry name" value="P-loop containing nucleoside triphosphate hydrolases"/>
    <property type="match status" value="1"/>
</dbReference>
<reference evidence="11" key="1">
    <citation type="journal article" date="2019" name="Int. J. Syst. Evol. Microbiol.">
        <title>The Global Catalogue of Microorganisms (GCM) 10K type strain sequencing project: providing services to taxonomists for standard genome sequencing and annotation.</title>
        <authorList>
            <consortium name="The Broad Institute Genomics Platform"/>
            <consortium name="The Broad Institute Genome Sequencing Center for Infectious Disease"/>
            <person name="Wu L."/>
            <person name="Ma J."/>
        </authorList>
    </citation>
    <scope>NUCLEOTIDE SEQUENCE [LARGE SCALE GENOMIC DNA]</scope>
    <source>
        <strain evidence="11">CGMCC 4.7204</strain>
    </source>
</reference>
<evidence type="ECO:0000259" key="8">
    <source>
        <dbReference type="PROSITE" id="PS50893"/>
    </source>
</evidence>
<evidence type="ECO:0000256" key="6">
    <source>
        <dbReference type="ARBA" id="ARBA00023136"/>
    </source>
</evidence>
<dbReference type="PANTHER" id="PTHR43394:SF1">
    <property type="entry name" value="ATP-BINDING CASSETTE SUB-FAMILY B MEMBER 10, MITOCHONDRIAL"/>
    <property type="match status" value="1"/>
</dbReference>
<dbReference type="RefSeq" id="WP_378545770.1">
    <property type="nucleotide sequence ID" value="NZ_JBHSBA010000003.1"/>
</dbReference>
<dbReference type="SMART" id="SM00382">
    <property type="entry name" value="AAA"/>
    <property type="match status" value="1"/>
</dbReference>
<keyword evidence="11" id="KW-1185">Reference proteome</keyword>
<dbReference type="InterPro" id="IPR027417">
    <property type="entry name" value="P-loop_NTPase"/>
</dbReference>
<dbReference type="SUPFAM" id="SSF90123">
    <property type="entry name" value="ABC transporter transmembrane region"/>
    <property type="match status" value="1"/>
</dbReference>
<dbReference type="PANTHER" id="PTHR43394">
    <property type="entry name" value="ATP-DEPENDENT PERMEASE MDL1, MITOCHONDRIAL"/>
    <property type="match status" value="1"/>
</dbReference>
<dbReference type="PROSITE" id="PS50929">
    <property type="entry name" value="ABC_TM1F"/>
    <property type="match status" value="1"/>
</dbReference>